<keyword evidence="2" id="KW-0004">4Fe-4S</keyword>
<dbReference type="Gene3D" id="3.30.750.200">
    <property type="match status" value="1"/>
</dbReference>
<dbReference type="InterPro" id="IPR010723">
    <property type="entry name" value="HemN_C"/>
</dbReference>
<keyword evidence="2" id="KW-0963">Cytoplasm</keyword>
<dbReference type="SUPFAM" id="SSF102114">
    <property type="entry name" value="Radical SAM enzymes"/>
    <property type="match status" value="1"/>
</dbReference>
<dbReference type="NCBIfam" id="TIGR00539">
    <property type="entry name" value="hemN_rel"/>
    <property type="match status" value="1"/>
</dbReference>
<dbReference type="EMBL" id="BJYV01000007">
    <property type="protein sequence ID" value="GEO21378.1"/>
    <property type="molecule type" value="Genomic_DNA"/>
</dbReference>
<dbReference type="InterPro" id="IPR004559">
    <property type="entry name" value="HemW-like"/>
</dbReference>
<keyword evidence="2" id="KW-0411">Iron-sulfur</keyword>
<dbReference type="PANTHER" id="PTHR13932:SF5">
    <property type="entry name" value="RADICAL S-ADENOSYL METHIONINE DOMAIN-CONTAINING PROTEIN 1, MITOCHONDRIAL"/>
    <property type="match status" value="1"/>
</dbReference>
<dbReference type="Pfam" id="PF06969">
    <property type="entry name" value="HemN_C"/>
    <property type="match status" value="1"/>
</dbReference>
<evidence type="ECO:0000259" key="3">
    <source>
        <dbReference type="PROSITE" id="PS51918"/>
    </source>
</evidence>
<evidence type="ECO:0000256" key="1">
    <source>
        <dbReference type="ARBA" id="ARBA00006100"/>
    </source>
</evidence>
<keyword evidence="2" id="KW-0349">Heme</keyword>
<dbReference type="GO" id="GO:0051539">
    <property type="term" value="F:4 iron, 4 sulfur cluster binding"/>
    <property type="evidence" value="ECO:0007669"/>
    <property type="project" value="UniProtKB-UniRule"/>
</dbReference>
<dbReference type="GO" id="GO:0005737">
    <property type="term" value="C:cytoplasm"/>
    <property type="evidence" value="ECO:0007669"/>
    <property type="project" value="UniProtKB-SubCell"/>
</dbReference>
<comment type="caution">
    <text evidence="4">The sequence shown here is derived from an EMBL/GenBank/DDBJ whole genome shotgun (WGS) entry which is preliminary data.</text>
</comment>
<dbReference type="AlphaFoldDB" id="A0A512CAZ2"/>
<dbReference type="GO" id="GO:0004109">
    <property type="term" value="F:coproporphyrinogen oxidase activity"/>
    <property type="evidence" value="ECO:0007669"/>
    <property type="project" value="InterPro"/>
</dbReference>
<organism evidence="4 5">
    <name type="scientific">Cyclobacterium qasimii</name>
    <dbReference type="NCBI Taxonomy" id="1350429"/>
    <lineage>
        <taxon>Bacteria</taxon>
        <taxon>Pseudomonadati</taxon>
        <taxon>Bacteroidota</taxon>
        <taxon>Cytophagia</taxon>
        <taxon>Cytophagales</taxon>
        <taxon>Cyclobacteriaceae</taxon>
        <taxon>Cyclobacterium</taxon>
    </lineage>
</organism>
<dbReference type="PROSITE" id="PS51918">
    <property type="entry name" value="RADICAL_SAM"/>
    <property type="match status" value="1"/>
</dbReference>
<sequence length="343" mass="39364">MVDMICLELVKRKDYLAKEDPIETIYFGGGTPSILPVTQLQKIWQTIQDNFDCKLKEATLEANPDDLDDKKLSELLNLGIDRLSIGIQSFHDSVLKFYNRSHNAEESLNVINKARNAGFKTLSMDLIYGFPHEDHGLWKKDLEATLEQNPEHISSYCLTVEPKTVLGAWEKKGKFKESSEEFQAEQFEILQQYLKEAGYIQYEISNFAKEGAFSMHNSNYWKGIPYLGVGPGAHSYDGQHRGHNLSNNGKYINLLSSGKQAFQEDYLSEEDRINEYILTSLRTIWGVDTTWLKSKYRHDLLLQQVDRLKSFEEQGVIQIENGFIKLSDKGKLLADYIASKLFI</sequence>
<comment type="function">
    <text evidence="2">Probably acts as a heme chaperone, transferring heme to an unknown acceptor. Binds one molecule of heme per monomer, possibly covalently. Binds 1 [4Fe-4S] cluster. The cluster is coordinated with 3 cysteines and an exchangeable S-adenosyl-L-methionine.</text>
</comment>
<keyword evidence="2" id="KW-0949">S-adenosyl-L-methionine</keyword>
<dbReference type="GO" id="GO:0006779">
    <property type="term" value="P:porphyrin-containing compound biosynthetic process"/>
    <property type="evidence" value="ECO:0007669"/>
    <property type="project" value="InterPro"/>
</dbReference>
<evidence type="ECO:0000313" key="4">
    <source>
        <dbReference type="EMBL" id="GEO21378.1"/>
    </source>
</evidence>
<keyword evidence="5" id="KW-1185">Reference proteome</keyword>
<gene>
    <name evidence="4" type="ORF">CQA01_19120</name>
</gene>
<comment type="similarity">
    <text evidence="1">Belongs to the anaerobic coproporphyrinogen-III oxidase family. HemW subfamily.</text>
</comment>
<dbReference type="InterPro" id="IPR058240">
    <property type="entry name" value="rSAM_sf"/>
</dbReference>
<dbReference type="Proteomes" id="UP000321301">
    <property type="component" value="Unassembled WGS sequence"/>
</dbReference>
<dbReference type="GO" id="GO:0046872">
    <property type="term" value="F:metal ion binding"/>
    <property type="evidence" value="ECO:0007669"/>
    <property type="project" value="UniProtKB-UniRule"/>
</dbReference>
<proteinExistence type="inferred from homology"/>
<accession>A0A512CAZ2</accession>
<comment type="subcellular location">
    <subcellularLocation>
        <location evidence="2">Cytoplasm</location>
    </subcellularLocation>
</comment>
<name>A0A512CAZ2_9BACT</name>
<dbReference type="CDD" id="cd01335">
    <property type="entry name" value="Radical_SAM"/>
    <property type="match status" value="1"/>
</dbReference>
<evidence type="ECO:0000256" key="2">
    <source>
        <dbReference type="RuleBase" id="RU364116"/>
    </source>
</evidence>
<evidence type="ECO:0000313" key="5">
    <source>
        <dbReference type="Proteomes" id="UP000321301"/>
    </source>
</evidence>
<dbReference type="Pfam" id="PF04055">
    <property type="entry name" value="Radical_SAM"/>
    <property type="match status" value="1"/>
</dbReference>
<dbReference type="InterPro" id="IPR006638">
    <property type="entry name" value="Elp3/MiaA/NifB-like_rSAM"/>
</dbReference>
<dbReference type="InterPro" id="IPR007197">
    <property type="entry name" value="rSAM"/>
</dbReference>
<protein>
    <recommendedName>
        <fullName evidence="2">Heme chaperone HemW</fullName>
    </recommendedName>
</protein>
<dbReference type="SMART" id="SM00729">
    <property type="entry name" value="Elp3"/>
    <property type="match status" value="1"/>
</dbReference>
<keyword evidence="2" id="KW-0479">Metal-binding</keyword>
<reference evidence="4 5" key="1">
    <citation type="submission" date="2019-07" db="EMBL/GenBank/DDBJ databases">
        <title>Whole genome shotgun sequence of Cyclobacterium qasimii NBRC 106168.</title>
        <authorList>
            <person name="Hosoyama A."/>
            <person name="Uohara A."/>
            <person name="Ohji S."/>
            <person name="Ichikawa N."/>
        </authorList>
    </citation>
    <scope>NUCLEOTIDE SEQUENCE [LARGE SCALE GENOMIC DNA]</scope>
    <source>
        <strain evidence="4 5">NBRC 106168</strain>
    </source>
</reference>
<feature type="domain" description="Radical SAM core" evidence="3">
    <location>
        <begin position="1"/>
        <end position="200"/>
    </location>
</feature>
<keyword evidence="2" id="KW-0408">Iron</keyword>
<dbReference type="PANTHER" id="PTHR13932">
    <property type="entry name" value="COPROPORPHYRINIGEN III OXIDASE"/>
    <property type="match status" value="1"/>
</dbReference>
<keyword evidence="2" id="KW-0143">Chaperone</keyword>
<dbReference type="InterPro" id="IPR034505">
    <property type="entry name" value="Coproporphyrinogen-III_oxidase"/>
</dbReference>